<dbReference type="eggNOG" id="COG0583">
    <property type="taxonomic scope" value="Bacteria"/>
</dbReference>
<accession>A9IU03</accession>
<dbReference type="InterPro" id="IPR036388">
    <property type="entry name" value="WH-like_DNA-bd_sf"/>
</dbReference>
<feature type="domain" description="HTH lysR-type" evidence="5">
    <location>
        <begin position="4"/>
        <end position="61"/>
    </location>
</feature>
<dbReference type="InterPro" id="IPR005119">
    <property type="entry name" value="LysR_subst-bd"/>
</dbReference>
<dbReference type="GO" id="GO:0003677">
    <property type="term" value="F:DNA binding"/>
    <property type="evidence" value="ECO:0007669"/>
    <property type="project" value="UniProtKB-KW"/>
</dbReference>
<name>A9IU03_BORPD</name>
<evidence type="ECO:0000313" key="7">
    <source>
        <dbReference type="Proteomes" id="UP000001225"/>
    </source>
</evidence>
<dbReference type="EMBL" id="AM902716">
    <property type="protein sequence ID" value="CAP43484.1"/>
    <property type="molecule type" value="Genomic_DNA"/>
</dbReference>
<evidence type="ECO:0000256" key="3">
    <source>
        <dbReference type="ARBA" id="ARBA00023125"/>
    </source>
</evidence>
<protein>
    <submittedName>
        <fullName evidence="6">Transcriptional regulator, LysR-family</fullName>
    </submittedName>
</protein>
<gene>
    <name evidence="6" type="ordered locus">Bpet3142</name>
</gene>
<dbReference type="Pfam" id="PF00126">
    <property type="entry name" value="HTH_1"/>
    <property type="match status" value="1"/>
</dbReference>
<evidence type="ECO:0000256" key="2">
    <source>
        <dbReference type="ARBA" id="ARBA00023015"/>
    </source>
</evidence>
<dbReference type="GO" id="GO:0003700">
    <property type="term" value="F:DNA-binding transcription factor activity"/>
    <property type="evidence" value="ECO:0007669"/>
    <property type="project" value="InterPro"/>
</dbReference>
<dbReference type="KEGG" id="bpt:Bpet3142"/>
<dbReference type="Gene3D" id="3.40.190.10">
    <property type="entry name" value="Periplasmic binding protein-like II"/>
    <property type="match status" value="2"/>
</dbReference>
<evidence type="ECO:0000256" key="4">
    <source>
        <dbReference type="ARBA" id="ARBA00023163"/>
    </source>
</evidence>
<dbReference type="SUPFAM" id="SSF53850">
    <property type="entry name" value="Periplasmic binding protein-like II"/>
    <property type="match status" value="1"/>
</dbReference>
<dbReference type="PANTHER" id="PTHR30118">
    <property type="entry name" value="HTH-TYPE TRANSCRIPTIONAL REGULATOR LEUO-RELATED"/>
    <property type="match status" value="1"/>
</dbReference>
<evidence type="ECO:0000259" key="5">
    <source>
        <dbReference type="PROSITE" id="PS50931"/>
    </source>
</evidence>
<keyword evidence="4" id="KW-0804">Transcription</keyword>
<dbReference type="Gene3D" id="1.10.10.10">
    <property type="entry name" value="Winged helix-like DNA-binding domain superfamily/Winged helix DNA-binding domain"/>
    <property type="match status" value="1"/>
</dbReference>
<organism evidence="6 7">
    <name type="scientific">Bordetella petrii (strain ATCC BAA-461 / DSM 12804 / CCUG 43448 / CIP 107267 / Se-1111R)</name>
    <dbReference type="NCBI Taxonomy" id="340100"/>
    <lineage>
        <taxon>Bacteria</taxon>
        <taxon>Pseudomonadati</taxon>
        <taxon>Pseudomonadota</taxon>
        <taxon>Betaproteobacteria</taxon>
        <taxon>Burkholderiales</taxon>
        <taxon>Alcaligenaceae</taxon>
        <taxon>Bordetella</taxon>
    </lineage>
</organism>
<dbReference type="InterPro" id="IPR050389">
    <property type="entry name" value="LysR-type_TF"/>
</dbReference>
<evidence type="ECO:0000256" key="1">
    <source>
        <dbReference type="ARBA" id="ARBA00009437"/>
    </source>
</evidence>
<dbReference type="PANTHER" id="PTHR30118:SF15">
    <property type="entry name" value="TRANSCRIPTIONAL REGULATORY PROTEIN"/>
    <property type="match status" value="1"/>
</dbReference>
<keyword evidence="7" id="KW-1185">Reference proteome</keyword>
<evidence type="ECO:0000313" key="6">
    <source>
        <dbReference type="EMBL" id="CAP43484.1"/>
    </source>
</evidence>
<dbReference type="PROSITE" id="PS50931">
    <property type="entry name" value="HTH_LYSR"/>
    <property type="match status" value="1"/>
</dbReference>
<proteinExistence type="inferred from homology"/>
<reference evidence="6 7" key="1">
    <citation type="journal article" date="2008" name="BMC Genomics">
        <title>The missing link: Bordetella petrii is endowed with both the metabolic versatility of environmental bacteria and virulence traits of pathogenic Bordetellae.</title>
        <authorList>
            <person name="Gross R."/>
            <person name="Guzman C.A."/>
            <person name="Sebaihia M."/>
            <person name="Martins Dos Santos V.A."/>
            <person name="Pieper D.H."/>
            <person name="Koebnik R."/>
            <person name="Lechner M."/>
            <person name="Bartels D."/>
            <person name="Buhrmester J."/>
            <person name="Choudhuri J.V."/>
            <person name="Ebensen T."/>
            <person name="Gaigalat L."/>
            <person name="Herrmann S."/>
            <person name="Khachane A.N."/>
            <person name="Larisch C."/>
            <person name="Link S."/>
            <person name="Linke B."/>
            <person name="Meyer F."/>
            <person name="Mormann S."/>
            <person name="Nakunst D."/>
            <person name="Rueckert C."/>
            <person name="Schneiker-Bekel S."/>
            <person name="Schulze K."/>
            <person name="Vorhoelter F.J."/>
            <person name="Yevsa T."/>
            <person name="Engle J.T."/>
            <person name="Goldman W.E."/>
            <person name="Puehler A."/>
            <person name="Goebel U.B."/>
            <person name="Goesmann A."/>
            <person name="Bloecker H."/>
            <person name="Kaiser O."/>
            <person name="Martinez-Arias R."/>
        </authorList>
    </citation>
    <scope>NUCLEOTIDE SEQUENCE [LARGE SCALE GENOMIC DNA]</scope>
    <source>
        <strain evidence="7">ATCC BAA-461 / DSM 12804 / CCUG 43448 / CIP 107267 / Se-1111R</strain>
    </source>
</reference>
<dbReference type="SUPFAM" id="SSF46785">
    <property type="entry name" value="Winged helix' DNA-binding domain"/>
    <property type="match status" value="1"/>
</dbReference>
<dbReference type="AlphaFoldDB" id="A9IU03"/>
<keyword evidence="3" id="KW-0238">DNA-binding</keyword>
<comment type="similarity">
    <text evidence="1">Belongs to the LysR transcriptional regulatory family.</text>
</comment>
<dbReference type="Pfam" id="PF03466">
    <property type="entry name" value="LysR_substrate"/>
    <property type="match status" value="1"/>
</dbReference>
<dbReference type="CDD" id="cd08460">
    <property type="entry name" value="PBP2_DntR_like_1"/>
    <property type="match status" value="1"/>
</dbReference>
<dbReference type="InterPro" id="IPR036390">
    <property type="entry name" value="WH_DNA-bd_sf"/>
</dbReference>
<dbReference type="Proteomes" id="UP000001225">
    <property type="component" value="Chromosome"/>
</dbReference>
<dbReference type="InterPro" id="IPR000847">
    <property type="entry name" value="LysR_HTH_N"/>
</dbReference>
<keyword evidence="2" id="KW-0805">Transcription regulation</keyword>
<sequence>MADPDFNLLTMLDMLLAEGSVAGAARRAGLSTSAMSRTLGRLREVTGDPLLVRAGRRMVLTPHAQAIRERTRNAVLETRALLQPAVSELELATLERVFTIRANEGFVEAFGPTLIAAVADIAPRVCLRFAPKIDKHSRYLREGLVDLEIGVVADMGPEIRLQALFRDRYVGVVRAGHPLLSLPAITARDYVSYGHVATSRGGSSRGPVDEALADIGLARNVACIVPGFPAALAVAVASDLIALLPASYLPARVAGRHEAGFQMFELPVPVQVITISLMWHPRLDAEPAHRWLRQLIRSTCRERTAAHESPALRAR</sequence>
<dbReference type="STRING" id="94624.Bpet3142"/>